<keyword evidence="2" id="KW-0430">Lectin</keyword>
<comment type="caution">
    <text evidence="2">The sequence shown here is derived from an EMBL/GenBank/DDBJ whole genome shotgun (WGS) entry which is preliminary data.</text>
</comment>
<dbReference type="GO" id="GO:0016301">
    <property type="term" value="F:kinase activity"/>
    <property type="evidence" value="ECO:0007669"/>
    <property type="project" value="UniProtKB-KW"/>
</dbReference>
<accession>A0A699ITS4</accession>
<dbReference type="EMBL" id="BKCJ010332248">
    <property type="protein sequence ID" value="GEZ85102.1"/>
    <property type="molecule type" value="Genomic_DNA"/>
</dbReference>
<organism evidence="2">
    <name type="scientific">Tanacetum cinerariifolium</name>
    <name type="common">Dalmatian daisy</name>
    <name type="synonym">Chrysanthemum cinerariifolium</name>
    <dbReference type="NCBI Taxonomy" id="118510"/>
    <lineage>
        <taxon>Eukaryota</taxon>
        <taxon>Viridiplantae</taxon>
        <taxon>Streptophyta</taxon>
        <taxon>Embryophyta</taxon>
        <taxon>Tracheophyta</taxon>
        <taxon>Spermatophyta</taxon>
        <taxon>Magnoliopsida</taxon>
        <taxon>eudicotyledons</taxon>
        <taxon>Gunneridae</taxon>
        <taxon>Pentapetalae</taxon>
        <taxon>asterids</taxon>
        <taxon>campanulids</taxon>
        <taxon>Asterales</taxon>
        <taxon>Asteraceae</taxon>
        <taxon>Asteroideae</taxon>
        <taxon>Anthemideae</taxon>
        <taxon>Anthemidinae</taxon>
        <taxon>Tanacetum</taxon>
    </lineage>
</organism>
<evidence type="ECO:0000256" key="1">
    <source>
        <dbReference type="SAM" id="MobiDB-lite"/>
    </source>
</evidence>
<feature type="compositionally biased region" description="Acidic residues" evidence="1">
    <location>
        <begin position="91"/>
        <end position="101"/>
    </location>
</feature>
<keyword evidence="2" id="KW-0418">Kinase</keyword>
<gene>
    <name evidence="2" type="ORF">Tci_557075</name>
</gene>
<proteinExistence type="predicted"/>
<feature type="non-terminal residue" evidence="2">
    <location>
        <position position="1"/>
    </location>
</feature>
<reference evidence="2" key="1">
    <citation type="journal article" date="2019" name="Sci. Rep.">
        <title>Draft genome of Tanacetum cinerariifolium, the natural source of mosquito coil.</title>
        <authorList>
            <person name="Yamashiro T."/>
            <person name="Shiraishi A."/>
            <person name="Satake H."/>
            <person name="Nakayama K."/>
        </authorList>
    </citation>
    <scope>NUCLEOTIDE SEQUENCE</scope>
</reference>
<feature type="region of interest" description="Disordered" evidence="1">
    <location>
        <begin position="91"/>
        <end position="148"/>
    </location>
</feature>
<dbReference type="GO" id="GO:0030246">
    <property type="term" value="F:carbohydrate binding"/>
    <property type="evidence" value="ECO:0007669"/>
    <property type="project" value="UniProtKB-KW"/>
</dbReference>
<keyword evidence="2" id="KW-0808">Transferase</keyword>
<name>A0A699ITS4_TANCI</name>
<evidence type="ECO:0000313" key="2">
    <source>
        <dbReference type="EMBL" id="GEZ85102.1"/>
    </source>
</evidence>
<sequence>ANSIRTHGDYSKPSNKGYRNTIELPVGNNVSAVGKIRDRNAKESWALLEDLALYNNESWNDPRDFAKPVKAISLPQDVPSTSDRRLIELENQENEAEEESSAEPNKTEYTNHENVNETDEEVKRKKEFVEETKGETKEEEEDDPKHFDTFPTMKELRLEPRRKPSNPKKNSNFIGRVKKLRVFVGNCTYECYFMVLEDTTGVIDHYLGSVVFGKPFMEATGLVYNKEEGAVVFERDRERIIFKIPHKIDMFKHVDFTNRGIDSIHPFVIESDDDNCEKTHYSDSFDIGLEYKYEEYVCRGIRSLMAKKSIRKNKGEVT</sequence>
<dbReference type="AlphaFoldDB" id="A0A699ITS4"/>
<protein>
    <submittedName>
        <fullName evidence="2">Protein kinase-like domain, concanavalin A-like lectin/glucanase domain protein</fullName>
    </submittedName>
</protein>
<feature type="region of interest" description="Disordered" evidence="1">
    <location>
        <begin position="1"/>
        <end position="20"/>
    </location>
</feature>
<feature type="compositionally biased region" description="Basic and acidic residues" evidence="1">
    <location>
        <begin position="105"/>
        <end position="136"/>
    </location>
</feature>
<feature type="compositionally biased region" description="Basic and acidic residues" evidence="1">
    <location>
        <begin position="1"/>
        <end position="10"/>
    </location>
</feature>